<dbReference type="InterPro" id="IPR015422">
    <property type="entry name" value="PyrdxlP-dep_Trfase_small"/>
</dbReference>
<organism evidence="6 7">
    <name type="scientific">Asterophora parasitica</name>
    <dbReference type="NCBI Taxonomy" id="117018"/>
    <lineage>
        <taxon>Eukaryota</taxon>
        <taxon>Fungi</taxon>
        <taxon>Dikarya</taxon>
        <taxon>Basidiomycota</taxon>
        <taxon>Agaricomycotina</taxon>
        <taxon>Agaricomycetes</taxon>
        <taxon>Agaricomycetidae</taxon>
        <taxon>Agaricales</taxon>
        <taxon>Tricholomatineae</taxon>
        <taxon>Lyophyllaceae</taxon>
        <taxon>Asterophora</taxon>
    </lineage>
</organism>
<dbReference type="OrthoDB" id="3512640at2759"/>
<dbReference type="GO" id="GO:0004124">
    <property type="term" value="F:cysteine synthase activity"/>
    <property type="evidence" value="ECO:0007669"/>
    <property type="project" value="TreeGrafter"/>
</dbReference>
<dbReference type="GO" id="GO:0030170">
    <property type="term" value="F:pyridoxal phosphate binding"/>
    <property type="evidence" value="ECO:0007669"/>
    <property type="project" value="InterPro"/>
</dbReference>
<comment type="cofactor">
    <cofactor evidence="1 5">
        <name>pyridoxal 5'-phosphate</name>
        <dbReference type="ChEBI" id="CHEBI:597326"/>
    </cofactor>
</comment>
<reference evidence="6" key="1">
    <citation type="submission" date="2020-07" db="EMBL/GenBank/DDBJ databases">
        <authorList>
            <person name="Nieuwenhuis M."/>
            <person name="Van De Peppel L.J.J."/>
        </authorList>
    </citation>
    <scope>NUCLEOTIDE SEQUENCE</scope>
    <source>
        <strain evidence="6">AP01</strain>
        <tissue evidence="6">Mycelium</tissue>
    </source>
</reference>
<proteinExistence type="inferred from homology"/>
<evidence type="ECO:0000256" key="2">
    <source>
        <dbReference type="ARBA" id="ARBA00009077"/>
    </source>
</evidence>
<keyword evidence="4 5" id="KW-0663">Pyridoxal phosphate</keyword>
<dbReference type="InterPro" id="IPR015421">
    <property type="entry name" value="PyrdxlP-dep_Trfase_major"/>
</dbReference>
<evidence type="ECO:0000256" key="3">
    <source>
        <dbReference type="ARBA" id="ARBA00022679"/>
    </source>
</evidence>
<evidence type="ECO:0000313" key="7">
    <source>
        <dbReference type="Proteomes" id="UP000775547"/>
    </source>
</evidence>
<dbReference type="AlphaFoldDB" id="A0A9P7KDN5"/>
<dbReference type="SUPFAM" id="SSF53383">
    <property type="entry name" value="PLP-dependent transferases"/>
    <property type="match status" value="1"/>
</dbReference>
<keyword evidence="7" id="KW-1185">Reference proteome</keyword>
<comment type="similarity">
    <text evidence="2 5">Belongs to the trans-sulfuration enzymes family.</text>
</comment>
<dbReference type="PANTHER" id="PTHR43797:SF2">
    <property type="entry name" value="HOMOCYSTEINE_CYSTEINE SYNTHASE"/>
    <property type="match status" value="1"/>
</dbReference>
<dbReference type="GO" id="GO:0005737">
    <property type="term" value="C:cytoplasm"/>
    <property type="evidence" value="ECO:0007669"/>
    <property type="project" value="TreeGrafter"/>
</dbReference>
<gene>
    <name evidence="6" type="ORF">DXG03_005903</name>
</gene>
<reference evidence="6" key="2">
    <citation type="submission" date="2021-10" db="EMBL/GenBank/DDBJ databases">
        <title>Phylogenomics reveals ancestral predisposition of the termite-cultivated fungus Termitomyces towards a domesticated lifestyle.</title>
        <authorList>
            <person name="Auxier B."/>
            <person name="Grum-Grzhimaylo A."/>
            <person name="Cardenas M.E."/>
            <person name="Lodge J.D."/>
            <person name="Laessoe T."/>
            <person name="Pedersen O."/>
            <person name="Smith M.E."/>
            <person name="Kuyper T.W."/>
            <person name="Franco-Molano E.A."/>
            <person name="Baroni T.J."/>
            <person name="Aanen D.K."/>
        </authorList>
    </citation>
    <scope>NUCLEOTIDE SEQUENCE</scope>
    <source>
        <strain evidence="6">AP01</strain>
        <tissue evidence="6">Mycelium</tissue>
    </source>
</reference>
<dbReference type="GO" id="GO:0003961">
    <property type="term" value="F:O-acetylhomoserine aminocarboxypropyltransferase activity"/>
    <property type="evidence" value="ECO:0007669"/>
    <property type="project" value="TreeGrafter"/>
</dbReference>
<dbReference type="Gene3D" id="3.40.640.10">
    <property type="entry name" value="Type I PLP-dependent aspartate aminotransferase-like (Major domain)"/>
    <property type="match status" value="1"/>
</dbReference>
<name>A0A9P7KDN5_9AGAR</name>
<evidence type="ECO:0000256" key="5">
    <source>
        <dbReference type="RuleBase" id="RU362118"/>
    </source>
</evidence>
<sequence length="255" mass="27772">MDIPGTHIVVFFSLTWTVPGRFDWRGSGRFPGFTEPAEGYHGIVFAEKFGPIAYAVKVRAQMIRDVGPCMHPFGAFLLLQGLETLSLRGERHSTNGIALAAQVSSTSVHCLSLAYGGSFSWLEKHPHVAWVSYPGLPSHKSHETAKKLMRSGFFGGMLSFGIRGDAATASRFVDNMKLVSNLPNVGASLWSIALSMTEFLIFPCQFPGDAKTLVIHPASTTHSQLNEEEQLASGVTPDLIRPSVTSLQTLKEPLE</sequence>
<dbReference type="EMBL" id="JABCKV010000038">
    <property type="protein sequence ID" value="KAG5645494.1"/>
    <property type="molecule type" value="Genomic_DNA"/>
</dbReference>
<evidence type="ECO:0000256" key="4">
    <source>
        <dbReference type="ARBA" id="ARBA00022898"/>
    </source>
</evidence>
<dbReference type="Pfam" id="PF01053">
    <property type="entry name" value="Cys_Met_Meta_PP"/>
    <property type="match status" value="1"/>
</dbReference>
<dbReference type="Proteomes" id="UP000775547">
    <property type="component" value="Unassembled WGS sequence"/>
</dbReference>
<dbReference type="InterPro" id="IPR000277">
    <property type="entry name" value="Cys/Met-Metab_PyrdxlP-dep_enz"/>
</dbReference>
<evidence type="ECO:0000256" key="1">
    <source>
        <dbReference type="ARBA" id="ARBA00001933"/>
    </source>
</evidence>
<dbReference type="PANTHER" id="PTHR43797">
    <property type="entry name" value="HOMOCYSTEINE/CYSTEINE SYNTHASE"/>
    <property type="match status" value="1"/>
</dbReference>
<keyword evidence="3" id="KW-0808">Transferase</keyword>
<dbReference type="InterPro" id="IPR015424">
    <property type="entry name" value="PyrdxlP-dep_Trfase"/>
</dbReference>
<dbReference type="GO" id="GO:0019346">
    <property type="term" value="P:transsulfuration"/>
    <property type="evidence" value="ECO:0007669"/>
    <property type="project" value="InterPro"/>
</dbReference>
<comment type="caution">
    <text evidence="6">The sequence shown here is derived from an EMBL/GenBank/DDBJ whole genome shotgun (WGS) entry which is preliminary data.</text>
</comment>
<protein>
    <submittedName>
        <fullName evidence="6">Uncharacterized protein</fullName>
    </submittedName>
</protein>
<evidence type="ECO:0000313" key="6">
    <source>
        <dbReference type="EMBL" id="KAG5645494.1"/>
    </source>
</evidence>
<dbReference type="GO" id="GO:0071269">
    <property type="term" value="P:L-homocysteine biosynthetic process"/>
    <property type="evidence" value="ECO:0007669"/>
    <property type="project" value="TreeGrafter"/>
</dbReference>
<accession>A0A9P7KDN5</accession>
<dbReference type="GO" id="GO:0006535">
    <property type="term" value="P:cysteine biosynthetic process from serine"/>
    <property type="evidence" value="ECO:0007669"/>
    <property type="project" value="TreeGrafter"/>
</dbReference>
<dbReference type="Gene3D" id="3.90.1150.10">
    <property type="entry name" value="Aspartate Aminotransferase, domain 1"/>
    <property type="match status" value="2"/>
</dbReference>
<dbReference type="InterPro" id="IPR006235">
    <property type="entry name" value="OAc-hSer/O-AcSer_sulfhydrylase"/>
</dbReference>